<accession>X1NYC4</accession>
<gene>
    <name evidence="1" type="ORF">S06H3_54192</name>
</gene>
<evidence type="ECO:0000313" key="1">
    <source>
        <dbReference type="EMBL" id="GAI49037.1"/>
    </source>
</evidence>
<reference evidence="1" key="1">
    <citation type="journal article" date="2014" name="Front. Microbiol.">
        <title>High frequency of phylogenetically diverse reductive dehalogenase-homologous genes in deep subseafloor sedimentary metagenomes.</title>
        <authorList>
            <person name="Kawai M."/>
            <person name="Futagami T."/>
            <person name="Toyoda A."/>
            <person name="Takaki Y."/>
            <person name="Nishi S."/>
            <person name="Hori S."/>
            <person name="Arai W."/>
            <person name="Tsubouchi T."/>
            <person name="Morono Y."/>
            <person name="Uchiyama I."/>
            <person name="Ito T."/>
            <person name="Fujiyama A."/>
            <person name="Inagaki F."/>
            <person name="Takami H."/>
        </authorList>
    </citation>
    <scope>NUCLEOTIDE SEQUENCE</scope>
    <source>
        <strain evidence="1">Expedition CK06-06</strain>
    </source>
</reference>
<comment type="caution">
    <text evidence="1">The sequence shown here is derived from an EMBL/GenBank/DDBJ whole genome shotgun (WGS) entry which is preliminary data.</text>
</comment>
<sequence length="38" mass="4315">ARFLYSQGLSTREVGAVVKRSHAWVALVLKEDPKKKMD</sequence>
<organism evidence="1">
    <name type="scientific">marine sediment metagenome</name>
    <dbReference type="NCBI Taxonomy" id="412755"/>
    <lineage>
        <taxon>unclassified sequences</taxon>
        <taxon>metagenomes</taxon>
        <taxon>ecological metagenomes</taxon>
    </lineage>
</organism>
<dbReference type="AlphaFoldDB" id="X1NYC4"/>
<feature type="non-terminal residue" evidence="1">
    <location>
        <position position="1"/>
    </location>
</feature>
<name>X1NYC4_9ZZZZ</name>
<dbReference type="EMBL" id="BARV01034634">
    <property type="protein sequence ID" value="GAI49037.1"/>
    <property type="molecule type" value="Genomic_DNA"/>
</dbReference>
<proteinExistence type="predicted"/>
<protein>
    <submittedName>
        <fullName evidence="1">Uncharacterized protein</fullName>
    </submittedName>
</protein>